<dbReference type="GO" id="GO:0005744">
    <property type="term" value="C:TIM23 mitochondrial import inner membrane translocase complex"/>
    <property type="evidence" value="ECO:0007669"/>
    <property type="project" value="TreeGrafter"/>
</dbReference>
<reference evidence="5" key="1">
    <citation type="submission" date="2021-01" db="EMBL/GenBank/DDBJ databases">
        <authorList>
            <person name="Corre E."/>
            <person name="Pelletier E."/>
            <person name="Niang G."/>
            <person name="Scheremetjew M."/>
            <person name="Finn R."/>
            <person name="Kale V."/>
            <person name="Holt S."/>
            <person name="Cochrane G."/>
            <person name="Meng A."/>
            <person name="Brown T."/>
            <person name="Cohen L."/>
        </authorList>
    </citation>
    <scope>NUCLEOTIDE SEQUENCE</scope>
    <source>
        <strain evidence="5">10249 10 AB</strain>
    </source>
</reference>
<evidence type="ECO:0000313" key="5">
    <source>
        <dbReference type="EMBL" id="CAE0719220.1"/>
    </source>
</evidence>
<dbReference type="GO" id="GO:0008320">
    <property type="term" value="F:protein transmembrane transporter activity"/>
    <property type="evidence" value="ECO:0007669"/>
    <property type="project" value="TreeGrafter"/>
</dbReference>
<evidence type="ECO:0000256" key="3">
    <source>
        <dbReference type="ARBA" id="ARBA00022989"/>
    </source>
</evidence>
<accession>A0A7S4AL01</accession>
<dbReference type="PANTHER" id="PTHR15371:SF0">
    <property type="entry name" value="SD19278P"/>
    <property type="match status" value="1"/>
</dbReference>
<gene>
    <name evidence="5" type="ORF">PAUS00366_LOCUS11974</name>
</gene>
<evidence type="ECO:0000256" key="2">
    <source>
        <dbReference type="ARBA" id="ARBA00022692"/>
    </source>
</evidence>
<evidence type="ECO:0008006" key="6">
    <source>
        <dbReference type="Google" id="ProtNLM"/>
    </source>
</evidence>
<dbReference type="AlphaFoldDB" id="A0A7S4AL01"/>
<evidence type="ECO:0000256" key="4">
    <source>
        <dbReference type="ARBA" id="ARBA00023136"/>
    </source>
</evidence>
<dbReference type="Pfam" id="PF02466">
    <property type="entry name" value="Tim17"/>
    <property type="match status" value="1"/>
</dbReference>
<name>A0A7S4AL01_9STRA</name>
<keyword evidence="4" id="KW-0472">Membrane</keyword>
<organism evidence="5">
    <name type="scientific">Pseudo-nitzschia australis</name>
    <dbReference type="NCBI Taxonomy" id="44445"/>
    <lineage>
        <taxon>Eukaryota</taxon>
        <taxon>Sar</taxon>
        <taxon>Stramenopiles</taxon>
        <taxon>Ochrophyta</taxon>
        <taxon>Bacillariophyta</taxon>
        <taxon>Bacillariophyceae</taxon>
        <taxon>Bacillariophycidae</taxon>
        <taxon>Bacillariales</taxon>
        <taxon>Bacillariaceae</taxon>
        <taxon>Pseudo-nitzschia</taxon>
    </lineage>
</organism>
<evidence type="ECO:0000256" key="1">
    <source>
        <dbReference type="ARBA" id="ARBA00004141"/>
    </source>
</evidence>
<dbReference type="GO" id="GO:0030150">
    <property type="term" value="P:protein import into mitochondrial matrix"/>
    <property type="evidence" value="ECO:0007669"/>
    <property type="project" value="TreeGrafter"/>
</dbReference>
<keyword evidence="2" id="KW-0812">Transmembrane</keyword>
<sequence length="194" mass="19780">MASKEFEGDAGAPLPDFSGARNISLTTVAPALGVKGGQAQPDYLDFDQKGRGVVVTMFANSGLSYLVGIGGGGLYGLQRGIASTPSSKFKVQVNSVLNNAGRYGSRAGNTLGVFAVMYSLFEGLGDNLELDRYTGIESTAPPLAAMLTGITYFAPSGVRVAALGGAIGMGAVGATYAGYAAMGRPVGSATFLWF</sequence>
<dbReference type="EMBL" id="HBIX01016549">
    <property type="protein sequence ID" value="CAE0719220.1"/>
    <property type="molecule type" value="Transcribed_RNA"/>
</dbReference>
<comment type="subcellular location">
    <subcellularLocation>
        <location evidence="1">Membrane</location>
        <topology evidence="1">Multi-pass membrane protein</topology>
    </subcellularLocation>
</comment>
<protein>
    <recommendedName>
        <fullName evidence="6">Mitochondrial import inner membrane translocase subunit TIM23</fullName>
    </recommendedName>
</protein>
<dbReference type="PANTHER" id="PTHR15371">
    <property type="entry name" value="TIM23"/>
    <property type="match status" value="1"/>
</dbReference>
<keyword evidence="3" id="KW-1133">Transmembrane helix</keyword>
<dbReference type="InterPro" id="IPR045238">
    <property type="entry name" value="Tim23-like"/>
</dbReference>
<proteinExistence type="predicted"/>